<sequence length="166" mass="18924">MSSWDFRKWNKLADGMAQFHAKFEWEFNHVYDLAEGGWKAKGMSFARFIREAEQVSHHLDLHHRIEEAYIFPMLAKKLPQFKAGGKGSDAHVAMHRAIHDGLERYDAVLAKAKRDPDGFDGAELRAVMDSFRGVLFHHLDEEVKDLGAESVIAAGFTLDELARFPL</sequence>
<dbReference type="RefSeq" id="XP_018275763.1">
    <property type="nucleotide sequence ID" value="XM_018420531.1"/>
</dbReference>
<organism evidence="2 3">
    <name type="scientific">Cutaneotrichosporon oleaginosum</name>
    <dbReference type="NCBI Taxonomy" id="879819"/>
    <lineage>
        <taxon>Eukaryota</taxon>
        <taxon>Fungi</taxon>
        <taxon>Dikarya</taxon>
        <taxon>Basidiomycota</taxon>
        <taxon>Agaricomycotina</taxon>
        <taxon>Tremellomycetes</taxon>
        <taxon>Trichosporonales</taxon>
        <taxon>Trichosporonaceae</taxon>
        <taxon>Cutaneotrichosporon</taxon>
    </lineage>
</organism>
<evidence type="ECO:0000313" key="2">
    <source>
        <dbReference type="EMBL" id="KLT39272.1"/>
    </source>
</evidence>
<dbReference type="InterPro" id="IPR053206">
    <property type="entry name" value="Dimeric_xanthone_biosynth"/>
</dbReference>
<evidence type="ECO:0000259" key="1">
    <source>
        <dbReference type="Pfam" id="PF01814"/>
    </source>
</evidence>
<dbReference type="PANTHER" id="PTHR38048">
    <property type="entry name" value="EXPRESSED PROTEIN"/>
    <property type="match status" value="1"/>
</dbReference>
<dbReference type="OrthoDB" id="10044044at2759"/>
<proteinExistence type="predicted"/>
<dbReference type="CDD" id="cd12108">
    <property type="entry name" value="Hr-like"/>
    <property type="match status" value="1"/>
</dbReference>
<dbReference type="AlphaFoldDB" id="A0A0J0XDX0"/>
<keyword evidence="3" id="KW-1185">Reference proteome</keyword>
<protein>
    <recommendedName>
        <fullName evidence="1">Hemerythrin-like domain-containing protein</fullName>
    </recommendedName>
</protein>
<dbReference type="GeneID" id="28981134"/>
<dbReference type="Proteomes" id="UP000053611">
    <property type="component" value="Unassembled WGS sequence"/>
</dbReference>
<name>A0A0J0XDX0_9TREE</name>
<accession>A0A0J0XDX0</accession>
<reference evidence="2 3" key="1">
    <citation type="submission" date="2015-03" db="EMBL/GenBank/DDBJ databases">
        <title>Genomics and transcriptomics of the oil-accumulating basidiomycete yeast T. oleaginosus allow insights into substrate utilization and the diverse evolutionary trajectories of mating systems in fungi.</title>
        <authorList>
            <consortium name="DOE Joint Genome Institute"/>
            <person name="Kourist R."/>
            <person name="Kracht O."/>
            <person name="Bracharz F."/>
            <person name="Lipzen A."/>
            <person name="Nolan M."/>
            <person name="Ohm R."/>
            <person name="Grigoriev I."/>
            <person name="Sun S."/>
            <person name="Heitman J."/>
            <person name="Bruck T."/>
            <person name="Nowrousian M."/>
        </authorList>
    </citation>
    <scope>NUCLEOTIDE SEQUENCE [LARGE SCALE GENOMIC DNA]</scope>
    <source>
        <strain evidence="2 3">IBC0246</strain>
    </source>
</reference>
<dbReference type="InterPro" id="IPR012312">
    <property type="entry name" value="Hemerythrin-like"/>
</dbReference>
<dbReference type="STRING" id="879819.A0A0J0XDX0"/>
<dbReference type="PANTHER" id="PTHR38048:SF1">
    <property type="entry name" value="HEMERYTHRIN-LIKE DOMAIN-CONTAINING PROTEIN"/>
    <property type="match status" value="1"/>
</dbReference>
<dbReference type="Gene3D" id="1.20.120.520">
    <property type="entry name" value="nmb1532 protein domain like"/>
    <property type="match status" value="1"/>
</dbReference>
<dbReference type="Pfam" id="PF01814">
    <property type="entry name" value="Hemerythrin"/>
    <property type="match status" value="1"/>
</dbReference>
<gene>
    <name evidence="2" type="ORF">CC85DRAFT_251433</name>
</gene>
<feature type="domain" description="Hemerythrin-like" evidence="1">
    <location>
        <begin position="15"/>
        <end position="145"/>
    </location>
</feature>
<evidence type="ECO:0000313" key="3">
    <source>
        <dbReference type="Proteomes" id="UP000053611"/>
    </source>
</evidence>
<dbReference type="EMBL" id="KQ087264">
    <property type="protein sequence ID" value="KLT39272.1"/>
    <property type="molecule type" value="Genomic_DNA"/>
</dbReference>